<dbReference type="Gene3D" id="1.10.8.260">
    <property type="entry name" value="HI0933 insert domain-like"/>
    <property type="match status" value="1"/>
</dbReference>
<dbReference type="PANTHER" id="PTHR42887:SF2">
    <property type="entry name" value="OS12G0638800 PROTEIN"/>
    <property type="match status" value="1"/>
</dbReference>
<dbReference type="GeneID" id="94552574"/>
<dbReference type="PROSITE" id="PS51257">
    <property type="entry name" value="PROKAR_LIPOPROTEIN"/>
    <property type="match status" value="1"/>
</dbReference>
<dbReference type="Pfam" id="PF03486">
    <property type="entry name" value="HI0933_like"/>
    <property type="match status" value="1"/>
</dbReference>
<dbReference type="KEGG" id="jpo:G7058_04735"/>
<feature type="domain" description="RsdA/BaiN/AoA(So)-like insert" evidence="5">
    <location>
        <begin position="192"/>
        <end position="360"/>
    </location>
</feature>
<dbReference type="NCBIfam" id="TIGR00275">
    <property type="entry name" value="aminoacetone oxidase family FAD-binding enzyme"/>
    <property type="match status" value="1"/>
</dbReference>
<dbReference type="SUPFAM" id="SSF160996">
    <property type="entry name" value="HI0933 insert domain-like"/>
    <property type="match status" value="1"/>
</dbReference>
<dbReference type="RefSeq" id="WP_166062478.1">
    <property type="nucleotide sequence ID" value="NZ_CP049889.1"/>
</dbReference>
<dbReference type="Pfam" id="PF22780">
    <property type="entry name" value="HI0933_like_1st"/>
    <property type="match status" value="1"/>
</dbReference>
<name>A0A6G7WGP6_9LACT</name>
<dbReference type="PANTHER" id="PTHR42887">
    <property type="entry name" value="OS12G0638800 PROTEIN"/>
    <property type="match status" value="1"/>
</dbReference>
<dbReference type="EMBL" id="CP049889">
    <property type="protein sequence ID" value="QIK51423.1"/>
    <property type="molecule type" value="Genomic_DNA"/>
</dbReference>
<dbReference type="PRINTS" id="PR00368">
    <property type="entry name" value="FADPNR"/>
</dbReference>
<dbReference type="InterPro" id="IPR055178">
    <property type="entry name" value="RsdA/BaiN/AoA(So)-like_dom"/>
</dbReference>
<evidence type="ECO:0000313" key="6">
    <source>
        <dbReference type="EMBL" id="QIK51423.1"/>
    </source>
</evidence>
<dbReference type="Proteomes" id="UP000501830">
    <property type="component" value="Chromosome"/>
</dbReference>
<comment type="cofactor">
    <cofactor evidence="1">
        <name>FAD</name>
        <dbReference type="ChEBI" id="CHEBI:57692"/>
    </cofactor>
</comment>
<evidence type="ECO:0000256" key="1">
    <source>
        <dbReference type="ARBA" id="ARBA00001974"/>
    </source>
</evidence>
<accession>A0A6G7WGP6</accession>
<gene>
    <name evidence="6" type="ORF">G7058_04735</name>
</gene>
<feature type="domain" description="RsdA/BaiN/AoA(So)-like Rossmann fold-like" evidence="4">
    <location>
        <begin position="4"/>
        <end position="413"/>
    </location>
</feature>
<evidence type="ECO:0000259" key="4">
    <source>
        <dbReference type="Pfam" id="PF03486"/>
    </source>
</evidence>
<keyword evidence="3" id="KW-0274">FAD</keyword>
<dbReference type="SUPFAM" id="SSF51905">
    <property type="entry name" value="FAD/NAD(P)-binding domain"/>
    <property type="match status" value="1"/>
</dbReference>
<dbReference type="InterPro" id="IPR036188">
    <property type="entry name" value="FAD/NAD-bd_sf"/>
</dbReference>
<keyword evidence="7" id="KW-1185">Reference proteome</keyword>
<dbReference type="Gene3D" id="2.40.30.10">
    <property type="entry name" value="Translation factors"/>
    <property type="match status" value="1"/>
</dbReference>
<evidence type="ECO:0000256" key="3">
    <source>
        <dbReference type="ARBA" id="ARBA00022827"/>
    </source>
</evidence>
<evidence type="ECO:0000259" key="5">
    <source>
        <dbReference type="Pfam" id="PF22780"/>
    </source>
</evidence>
<dbReference type="Gene3D" id="3.50.50.60">
    <property type="entry name" value="FAD/NAD(P)-binding domain"/>
    <property type="match status" value="1"/>
</dbReference>
<dbReference type="PRINTS" id="PR00411">
    <property type="entry name" value="PNDRDTASEI"/>
</dbReference>
<proteinExistence type="predicted"/>
<reference evidence="6 7" key="1">
    <citation type="journal article" date="2017" name="Int. J. Syst. Evol. Microbiol.">
        <title>Jeotgalibaca porci sp. nov. and Jeotgalibaca arthritidis sp. nov., isolated from pigs, and emended description of the genus Jeotgalibaca.</title>
        <authorList>
            <person name="Zamora L."/>
            <person name="Perez-Sancho M."/>
            <person name="Dominguez L."/>
            <person name="Fernandez-Garayzabal J.F."/>
            <person name="Vela A.I."/>
        </authorList>
    </citation>
    <scope>NUCLEOTIDE SEQUENCE [LARGE SCALE GENOMIC DNA]</scope>
    <source>
        <strain evidence="6 7">CCUG 69148</strain>
    </source>
</reference>
<sequence>MRKNVIVIGGGSSGLMAACTAAEKGASVTLLEKNPNLGKKLILTGGGRCNVTNNRPEEEIIAHIPGNGRFLHSAFNQFSQYDIMHYFTSRGIALKEEDHGRMFPVTDKARTILEAFIDELKRRNVQVQTKATVERINYENGKIVGVTLDDGTVIPADSVVLATGGKTYSRTGSTGDGYRFAKYVGHTITELYPTESPITSSEPFITERVLKGLSLRDVALSVRNKKGKTVVSHQMDMIFTHFGVSGPAALRCSMFVHQTKKRDKVDEVTMALDVFPNSSIGQVEQDLQRLIRETPDKNVKNGWKDLMPERYLLFGLEQAGIDPDQTLKSLQPKDIKEFAQFAKAFTFTANGTLPLDKAFVTGGGVSTKEVNPKTMESKRQPGLYFCGELLDYNGYTGGYNITGAFVTGHTAGMHAAVD</sequence>
<evidence type="ECO:0000256" key="2">
    <source>
        <dbReference type="ARBA" id="ARBA00022630"/>
    </source>
</evidence>
<dbReference type="InterPro" id="IPR057661">
    <property type="entry name" value="RsdA/BaiN/AoA(So)_Rossmann"/>
</dbReference>
<protein>
    <submittedName>
        <fullName evidence="6">NAD(P)/FAD-dependent oxidoreductase</fullName>
    </submittedName>
</protein>
<dbReference type="InterPro" id="IPR023166">
    <property type="entry name" value="BaiN-like_dom_sf"/>
</dbReference>
<dbReference type="InterPro" id="IPR004792">
    <property type="entry name" value="BaiN-like"/>
</dbReference>
<dbReference type="AlphaFoldDB" id="A0A6G7WGP6"/>
<organism evidence="6 7">
    <name type="scientific">Jeotgalibaca porci</name>
    <dbReference type="NCBI Taxonomy" id="1868793"/>
    <lineage>
        <taxon>Bacteria</taxon>
        <taxon>Bacillati</taxon>
        <taxon>Bacillota</taxon>
        <taxon>Bacilli</taxon>
        <taxon>Lactobacillales</taxon>
        <taxon>Carnobacteriaceae</taxon>
        <taxon>Jeotgalibaca</taxon>
    </lineage>
</organism>
<evidence type="ECO:0000313" key="7">
    <source>
        <dbReference type="Proteomes" id="UP000501830"/>
    </source>
</evidence>
<keyword evidence="2" id="KW-0285">Flavoprotein</keyword>